<evidence type="ECO:0000256" key="1">
    <source>
        <dbReference type="SAM" id="MobiDB-lite"/>
    </source>
</evidence>
<dbReference type="STRING" id="278938.A0A4Z1JMH4"/>
<protein>
    <submittedName>
        <fullName evidence="2">Uncharacterized protein</fullName>
    </submittedName>
</protein>
<dbReference type="AlphaFoldDB" id="A0A4Z1JMH4"/>
<feature type="region of interest" description="Disordered" evidence="1">
    <location>
        <begin position="41"/>
        <end position="147"/>
    </location>
</feature>
<reference evidence="2 3" key="1">
    <citation type="submission" date="2017-12" db="EMBL/GenBank/DDBJ databases">
        <title>Comparative genomics of Botrytis spp.</title>
        <authorList>
            <person name="Valero-Jimenez C.A."/>
            <person name="Tapia P."/>
            <person name="Veloso J."/>
            <person name="Silva-Moreno E."/>
            <person name="Staats M."/>
            <person name="Valdes J.H."/>
            <person name="Van Kan J.A.L."/>
        </authorList>
    </citation>
    <scope>NUCLEOTIDE SEQUENCE [LARGE SCALE GENOMIC DNA]</scope>
    <source>
        <strain evidence="2 3">Be9601</strain>
    </source>
</reference>
<name>A0A4Z1JMH4_9HELO</name>
<evidence type="ECO:0000313" key="2">
    <source>
        <dbReference type="EMBL" id="TGO70523.1"/>
    </source>
</evidence>
<sequence length="147" mass="15126">MMVTETTLSLLFHYLRVFPKFRAYVPTNLRYRLVISKNIPKETSQSSPTTGLPPPPAPATCLPAPAAPTIGLPPPNHPPIAPPTTGLPSPTPGGGPAPPATGLPAPPTPTTGLPLPAPPITGLPIPGGGRGGRGELVEFDSDIELEE</sequence>
<evidence type="ECO:0000313" key="3">
    <source>
        <dbReference type="Proteomes" id="UP000297229"/>
    </source>
</evidence>
<accession>A0A4Z1JMH4</accession>
<dbReference type="Proteomes" id="UP000297229">
    <property type="component" value="Unassembled WGS sequence"/>
</dbReference>
<proteinExistence type="predicted"/>
<feature type="compositionally biased region" description="Pro residues" evidence="1">
    <location>
        <begin position="71"/>
        <end position="82"/>
    </location>
</feature>
<dbReference type="EMBL" id="PQXM01000711">
    <property type="protein sequence ID" value="TGO70523.1"/>
    <property type="molecule type" value="Genomic_DNA"/>
</dbReference>
<keyword evidence="3" id="KW-1185">Reference proteome</keyword>
<feature type="compositionally biased region" description="Low complexity" evidence="1">
    <location>
        <begin position="59"/>
        <end position="70"/>
    </location>
</feature>
<feature type="compositionally biased region" description="Acidic residues" evidence="1">
    <location>
        <begin position="137"/>
        <end position="147"/>
    </location>
</feature>
<organism evidence="2 3">
    <name type="scientific">Botrytis elliptica</name>
    <dbReference type="NCBI Taxonomy" id="278938"/>
    <lineage>
        <taxon>Eukaryota</taxon>
        <taxon>Fungi</taxon>
        <taxon>Dikarya</taxon>
        <taxon>Ascomycota</taxon>
        <taxon>Pezizomycotina</taxon>
        <taxon>Leotiomycetes</taxon>
        <taxon>Helotiales</taxon>
        <taxon>Sclerotiniaceae</taxon>
        <taxon>Botrytis</taxon>
    </lineage>
</organism>
<gene>
    <name evidence="2" type="ORF">BELL_0713g00070</name>
</gene>
<feature type="compositionally biased region" description="Pro residues" evidence="1">
    <location>
        <begin position="89"/>
        <end position="121"/>
    </location>
</feature>
<comment type="caution">
    <text evidence="2">The sequence shown here is derived from an EMBL/GenBank/DDBJ whole genome shotgun (WGS) entry which is preliminary data.</text>
</comment>